<reference evidence="2" key="2">
    <citation type="submission" date="2020-05" db="UniProtKB">
        <authorList>
            <consortium name="EnsemblMetazoa"/>
        </authorList>
    </citation>
    <scope>IDENTIFICATION</scope>
    <source>
        <strain evidence="2">IAEA</strain>
    </source>
</reference>
<keyword evidence="1" id="KW-1133">Transmembrane helix</keyword>
<evidence type="ECO:0000313" key="2">
    <source>
        <dbReference type="EnsemblMetazoa" id="GBRI001405-PA"/>
    </source>
</evidence>
<accession>A0A1A9W094</accession>
<dbReference type="EnsemblMetazoa" id="GBRI001405-RA">
    <property type="protein sequence ID" value="GBRI001405-PA"/>
    <property type="gene ID" value="GBRI001405"/>
</dbReference>
<organism evidence="2 3">
    <name type="scientific">Glossina brevipalpis</name>
    <dbReference type="NCBI Taxonomy" id="37001"/>
    <lineage>
        <taxon>Eukaryota</taxon>
        <taxon>Metazoa</taxon>
        <taxon>Ecdysozoa</taxon>
        <taxon>Arthropoda</taxon>
        <taxon>Hexapoda</taxon>
        <taxon>Insecta</taxon>
        <taxon>Pterygota</taxon>
        <taxon>Neoptera</taxon>
        <taxon>Endopterygota</taxon>
        <taxon>Diptera</taxon>
        <taxon>Brachycera</taxon>
        <taxon>Muscomorpha</taxon>
        <taxon>Hippoboscoidea</taxon>
        <taxon>Glossinidae</taxon>
        <taxon>Glossina</taxon>
    </lineage>
</organism>
<protein>
    <submittedName>
        <fullName evidence="2">Uncharacterized protein</fullName>
    </submittedName>
</protein>
<evidence type="ECO:0000256" key="1">
    <source>
        <dbReference type="SAM" id="Phobius"/>
    </source>
</evidence>
<feature type="transmembrane region" description="Helical" evidence="1">
    <location>
        <begin position="6"/>
        <end position="32"/>
    </location>
</feature>
<keyword evidence="1" id="KW-0472">Membrane</keyword>
<name>A0A1A9W094_9MUSC</name>
<proteinExistence type="predicted"/>
<keyword evidence="3" id="KW-1185">Reference proteome</keyword>
<dbReference type="AlphaFoldDB" id="A0A1A9W094"/>
<evidence type="ECO:0000313" key="3">
    <source>
        <dbReference type="Proteomes" id="UP000091820"/>
    </source>
</evidence>
<keyword evidence="1" id="KW-0812">Transmembrane</keyword>
<sequence>MYSLGIFYSCVDICSGMLEIFCGLMSVVFYVCKPKAVLRYGMCKSRNEFKTSSIKKINVDIVVVAFTLQGSERMSPSSRISFCLRAFHSSVIVQAYKTVKKFNRSTVLDR</sequence>
<dbReference type="Proteomes" id="UP000091820">
    <property type="component" value="Unassembled WGS sequence"/>
</dbReference>
<dbReference type="VEuPathDB" id="VectorBase:GBRI001405"/>
<reference evidence="3" key="1">
    <citation type="submission" date="2014-03" db="EMBL/GenBank/DDBJ databases">
        <authorList>
            <person name="Aksoy S."/>
            <person name="Warren W."/>
            <person name="Wilson R.K."/>
        </authorList>
    </citation>
    <scope>NUCLEOTIDE SEQUENCE [LARGE SCALE GENOMIC DNA]</scope>
    <source>
        <strain evidence="3">IAEA</strain>
    </source>
</reference>